<feature type="domain" description="Myb-like" evidence="7">
    <location>
        <begin position="840"/>
        <end position="903"/>
    </location>
</feature>
<keyword evidence="2 4" id="KW-0863">Zinc-finger</keyword>
<keyword evidence="8" id="KW-1185">Reference proteome</keyword>
<dbReference type="Gene3D" id="3.30.40.10">
    <property type="entry name" value="Zinc/RING finger domain, C3HC4 (zinc finger)"/>
    <property type="match status" value="1"/>
</dbReference>
<sequence>MDSNNNNDEPSEPFSTLPWHWVMEALAGFKEITTSTLQGLIDAAPVRTDNFGENTKELIAMRCLEEIYASSSSFSSSTLDSRVGLDFSRTCDGVLQEILREVPLSNLRISGAQLLKWDVKPFIKYRRADNVKCHLEQLKESILEGTVPLTDHLKERSGLFQINHARTVCVNDGKCKDQSVKDDGNSAYAEDLGAKESSASLILGDGNKSSKECLPDNNRLSSRRNMVYSADENFMSCLNEKQVCINECDDSLRSTKRIKRNASTNFDSKKEKKLSRLGKEVSENLTEKYLPIFENVGHHTEKNNRETLSDGPLQDSHNRCTASNLCQSSSQKEVFHDESGIPFNASLTPMEKTSGSKPWFEHEADLQLEDSNGYQQTVSSDKAQDGTGNIYGIEISGDTVAYQGENVNLLLKKHNKKSFDTNCNEGGQALVCEATTVPLLAPESCIGMKTNIYPPHTSGVEPCQNKFMDETNDTVHVEPIPANDGNANIIQHMTNETQPKQKEPNVESLSASKKPASSDKAAVDAAKDCGAELSSDSDGYHNEKIDLVAKKDEILSSQHTFGQDLSAMAELDEQNLCMKCNEAGQLLVCKTTTCSLMVHKNCLSASAQLDAKGNFVCPFCAYSHTISEYLEAKKIASLARKELAIFISKGIRKEAVDRVHESSRQERNVLRKSYKSEHIPLTENEENREDHAGEHANEVNNFHFERSQQRAPKSVVHSLSLRENENVNNGLAGDVREENESEMLIAKSLTCGRAGQKERPTDKFFCKKINVVCANENNVGEEVPQNMTEHNMAGTVEPVCAHNTVKEEISEDERKKHNISRYSMKFHMDEVQYKTPPSPKIRRKQIPWTAEEEELIREGVQKFSFSDQQLPWKKILAFGSHVFEKNCRRRTPQDLKDKWKNMCKAHSKLKQKALS</sequence>
<organism evidence="10">
    <name type="scientific">Cicer arietinum</name>
    <name type="common">Chickpea</name>
    <name type="synonym">Garbanzo</name>
    <dbReference type="NCBI Taxonomy" id="3827"/>
    <lineage>
        <taxon>Eukaryota</taxon>
        <taxon>Viridiplantae</taxon>
        <taxon>Streptophyta</taxon>
        <taxon>Embryophyta</taxon>
        <taxon>Tracheophyta</taxon>
        <taxon>Spermatophyta</taxon>
        <taxon>Magnoliopsida</taxon>
        <taxon>eudicotyledons</taxon>
        <taxon>Gunneridae</taxon>
        <taxon>Pentapetalae</taxon>
        <taxon>rosids</taxon>
        <taxon>fabids</taxon>
        <taxon>Fabales</taxon>
        <taxon>Fabaceae</taxon>
        <taxon>Papilionoideae</taxon>
        <taxon>50 kb inversion clade</taxon>
        <taxon>NPAAA clade</taxon>
        <taxon>Hologalegina</taxon>
        <taxon>IRL clade</taxon>
        <taxon>Cicereae</taxon>
        <taxon>Cicer</taxon>
    </lineage>
</organism>
<evidence type="ECO:0000313" key="10">
    <source>
        <dbReference type="RefSeq" id="XP_012567479.1"/>
    </source>
</evidence>
<dbReference type="SMART" id="SM00249">
    <property type="entry name" value="PHD"/>
    <property type="match status" value="1"/>
</dbReference>
<dbReference type="SUPFAM" id="SSF46689">
    <property type="entry name" value="Homeodomain-like"/>
    <property type="match status" value="1"/>
</dbReference>
<evidence type="ECO:0000256" key="3">
    <source>
        <dbReference type="ARBA" id="ARBA00022833"/>
    </source>
</evidence>
<dbReference type="KEGG" id="cam:101508857"/>
<evidence type="ECO:0000259" key="6">
    <source>
        <dbReference type="PROSITE" id="PS50016"/>
    </source>
</evidence>
<evidence type="ECO:0000256" key="5">
    <source>
        <dbReference type="SAM" id="MobiDB-lite"/>
    </source>
</evidence>
<dbReference type="SMART" id="SM00717">
    <property type="entry name" value="SANT"/>
    <property type="match status" value="1"/>
</dbReference>
<dbReference type="InterPro" id="IPR001965">
    <property type="entry name" value="Znf_PHD"/>
</dbReference>
<keyword evidence="3" id="KW-0862">Zinc</keyword>
<accession>A0A1S3DWD4</accession>
<feature type="domain" description="PHD-type" evidence="6">
    <location>
        <begin position="574"/>
        <end position="623"/>
    </location>
</feature>
<dbReference type="RefSeq" id="XP_012567479.1">
    <property type="nucleotide sequence ID" value="XM_012712025.2"/>
</dbReference>
<dbReference type="PANTHER" id="PTHR47863">
    <property type="entry name" value="RING/FYVE/PHD ZINC FINGER SUPERFAMILY PROTEIN"/>
    <property type="match status" value="1"/>
</dbReference>
<proteinExistence type="predicted"/>
<evidence type="ECO:0000313" key="9">
    <source>
        <dbReference type="RefSeq" id="XP_004516067.1"/>
    </source>
</evidence>
<dbReference type="InterPro" id="IPR011011">
    <property type="entry name" value="Znf_FYVE_PHD"/>
</dbReference>
<dbReference type="GO" id="GO:0008270">
    <property type="term" value="F:zinc ion binding"/>
    <property type="evidence" value="ECO:0007669"/>
    <property type="project" value="UniProtKB-KW"/>
</dbReference>
<dbReference type="Gene3D" id="1.10.10.60">
    <property type="entry name" value="Homeodomain-like"/>
    <property type="match status" value="1"/>
</dbReference>
<dbReference type="InterPro" id="IPR013083">
    <property type="entry name" value="Znf_RING/FYVE/PHD"/>
</dbReference>
<evidence type="ECO:0000256" key="1">
    <source>
        <dbReference type="ARBA" id="ARBA00022723"/>
    </source>
</evidence>
<dbReference type="Pfam" id="PF13921">
    <property type="entry name" value="Myb_DNA-bind_6"/>
    <property type="match status" value="1"/>
</dbReference>
<dbReference type="OrthoDB" id="608866at2759"/>
<dbReference type="InterPro" id="IPR019786">
    <property type="entry name" value="Zinc_finger_PHD-type_CS"/>
</dbReference>
<feature type="compositionally biased region" description="Low complexity" evidence="5">
    <location>
        <begin position="510"/>
        <end position="520"/>
    </location>
</feature>
<evidence type="ECO:0000256" key="4">
    <source>
        <dbReference type="PROSITE-ProRule" id="PRU00146"/>
    </source>
</evidence>
<name>A0A1S3DWD4_CICAR</name>
<dbReference type="RefSeq" id="XP_004516067.1">
    <property type="nucleotide sequence ID" value="XM_004516010.3"/>
</dbReference>
<dbReference type="PROSITE" id="PS01359">
    <property type="entry name" value="ZF_PHD_1"/>
    <property type="match status" value="1"/>
</dbReference>
<dbReference type="PANTHER" id="PTHR47863:SF4">
    <property type="entry name" value="RING_FYVE_PHD ZINC FINGER SUPERFAMILY PROTEIN"/>
    <property type="match status" value="1"/>
</dbReference>
<dbReference type="PROSITE" id="PS50016">
    <property type="entry name" value="ZF_PHD_2"/>
    <property type="match status" value="1"/>
</dbReference>
<dbReference type="AlphaFoldDB" id="A0A1S3DWD4"/>
<dbReference type="InterPro" id="IPR019787">
    <property type="entry name" value="Znf_PHD-finger"/>
</dbReference>
<protein>
    <submittedName>
        <fullName evidence="9 10">Uncharacterized protein LOC101508857</fullName>
    </submittedName>
</protein>
<dbReference type="CDD" id="cd11660">
    <property type="entry name" value="SANT_TRF"/>
    <property type="match status" value="1"/>
</dbReference>
<dbReference type="PROSITE" id="PS50090">
    <property type="entry name" value="MYB_LIKE"/>
    <property type="match status" value="1"/>
</dbReference>
<keyword evidence="1" id="KW-0479">Metal-binding</keyword>
<dbReference type="PaxDb" id="3827-XP_004516066.1"/>
<dbReference type="eggNOG" id="ENOG502QVQV">
    <property type="taxonomic scope" value="Eukaryota"/>
</dbReference>
<evidence type="ECO:0000259" key="7">
    <source>
        <dbReference type="PROSITE" id="PS50090"/>
    </source>
</evidence>
<dbReference type="SUPFAM" id="SSF57903">
    <property type="entry name" value="FYVE/PHD zinc finger"/>
    <property type="match status" value="1"/>
</dbReference>
<dbReference type="GeneID" id="101508857"/>
<gene>
    <name evidence="9 10" type="primary">LOC101508857</name>
</gene>
<dbReference type="InterPro" id="IPR001005">
    <property type="entry name" value="SANT/Myb"/>
</dbReference>
<dbReference type="Proteomes" id="UP000087171">
    <property type="component" value="Unplaced"/>
</dbReference>
<evidence type="ECO:0000313" key="8">
    <source>
        <dbReference type="Proteomes" id="UP000087171"/>
    </source>
</evidence>
<dbReference type="InterPro" id="IPR009057">
    <property type="entry name" value="Homeodomain-like_sf"/>
</dbReference>
<reference evidence="10" key="1">
    <citation type="submission" date="2022-04" db="UniProtKB">
        <authorList>
            <consortium name="RefSeq"/>
        </authorList>
    </citation>
    <scope>IDENTIFICATION</scope>
    <source>
        <tissue evidence="9 10">Etiolated seedlings</tissue>
    </source>
</reference>
<feature type="region of interest" description="Disordered" evidence="5">
    <location>
        <begin position="497"/>
        <end position="521"/>
    </location>
</feature>
<evidence type="ECO:0000256" key="2">
    <source>
        <dbReference type="ARBA" id="ARBA00022771"/>
    </source>
</evidence>